<evidence type="ECO:0000313" key="2">
    <source>
        <dbReference type="EMBL" id="MFC5719583.1"/>
    </source>
</evidence>
<sequence length="210" mass="22489">MARHKLTYAFDAYCGWCYGFGPTVREFATANAHRIELTVLSGGLFTGNRAKPVSAYPYIPASDVRIGELTGAVFGEGYTRAVAEGTAVLDSAAAATALAALRKQAPGRTLEFAAALQRAWYRDGRGLADPATLRAVAEDLDGVDADAAVAAFTDPATRREAERDFRQVRSLGVDTFPTLLLHTPGGVQRLGGPMTKAHALTRALDQYEQR</sequence>
<dbReference type="RefSeq" id="WP_390314693.1">
    <property type="nucleotide sequence ID" value="NZ_JBHSPB010000003.1"/>
</dbReference>
<dbReference type="PANTHER" id="PTHR13887">
    <property type="entry name" value="GLUTATHIONE S-TRANSFERASE KAPPA"/>
    <property type="match status" value="1"/>
</dbReference>
<keyword evidence="3" id="KW-1185">Reference proteome</keyword>
<proteinExistence type="predicted"/>
<dbReference type="PANTHER" id="PTHR13887:SF54">
    <property type="entry name" value="DSBA FAMILY PROTEIN"/>
    <property type="match status" value="1"/>
</dbReference>
<dbReference type="InterPro" id="IPR001853">
    <property type="entry name" value="DSBA-like_thioredoxin_dom"/>
</dbReference>
<accession>A0ABW0YXQ0</accession>
<dbReference type="Gene3D" id="1.10.472.60">
    <property type="entry name" value="putative protein disulfide isomerase domain"/>
    <property type="match status" value="1"/>
</dbReference>
<protein>
    <submittedName>
        <fullName evidence="2">DsbA family protein</fullName>
    </submittedName>
</protein>
<feature type="domain" description="DSBA-like thioredoxin" evidence="1">
    <location>
        <begin position="10"/>
        <end position="181"/>
    </location>
</feature>
<dbReference type="Proteomes" id="UP001596083">
    <property type="component" value="Unassembled WGS sequence"/>
</dbReference>
<evidence type="ECO:0000259" key="1">
    <source>
        <dbReference type="Pfam" id="PF01323"/>
    </source>
</evidence>
<dbReference type="EMBL" id="JBHSPB010000003">
    <property type="protein sequence ID" value="MFC5719583.1"/>
    <property type="molecule type" value="Genomic_DNA"/>
</dbReference>
<evidence type="ECO:0000313" key="3">
    <source>
        <dbReference type="Proteomes" id="UP001596083"/>
    </source>
</evidence>
<reference evidence="3" key="1">
    <citation type="journal article" date="2019" name="Int. J. Syst. Evol. Microbiol.">
        <title>The Global Catalogue of Microorganisms (GCM) 10K type strain sequencing project: providing services to taxonomists for standard genome sequencing and annotation.</title>
        <authorList>
            <consortium name="The Broad Institute Genomics Platform"/>
            <consortium name="The Broad Institute Genome Sequencing Center for Infectious Disease"/>
            <person name="Wu L."/>
            <person name="Ma J."/>
        </authorList>
    </citation>
    <scope>NUCLEOTIDE SEQUENCE [LARGE SCALE GENOMIC DNA]</scope>
    <source>
        <strain evidence="3">CGMCC 4.7304</strain>
    </source>
</reference>
<organism evidence="2 3">
    <name type="scientific">Streptomyces gamaensis</name>
    <dbReference type="NCBI Taxonomy" id="1763542"/>
    <lineage>
        <taxon>Bacteria</taxon>
        <taxon>Bacillati</taxon>
        <taxon>Actinomycetota</taxon>
        <taxon>Actinomycetes</taxon>
        <taxon>Kitasatosporales</taxon>
        <taxon>Streptomycetaceae</taxon>
        <taxon>Streptomyces</taxon>
    </lineage>
</organism>
<dbReference type="Pfam" id="PF01323">
    <property type="entry name" value="DSBA"/>
    <property type="match status" value="1"/>
</dbReference>
<name>A0ABW0YXQ0_9ACTN</name>
<dbReference type="SUPFAM" id="SSF52833">
    <property type="entry name" value="Thioredoxin-like"/>
    <property type="match status" value="1"/>
</dbReference>
<dbReference type="Gene3D" id="3.40.30.10">
    <property type="entry name" value="Glutaredoxin"/>
    <property type="match status" value="1"/>
</dbReference>
<comment type="caution">
    <text evidence="2">The sequence shown here is derived from an EMBL/GenBank/DDBJ whole genome shotgun (WGS) entry which is preliminary data.</text>
</comment>
<gene>
    <name evidence="2" type="ORF">ACFP1Z_05240</name>
</gene>
<dbReference type="CDD" id="cd03025">
    <property type="entry name" value="DsbA_FrnE_like"/>
    <property type="match status" value="1"/>
</dbReference>
<dbReference type="InterPro" id="IPR036249">
    <property type="entry name" value="Thioredoxin-like_sf"/>
</dbReference>